<dbReference type="InterPro" id="IPR004013">
    <property type="entry name" value="PHP_dom"/>
</dbReference>
<comment type="catalytic activity">
    <reaction evidence="7 8">
        <text>L-histidinol phosphate + H2O = L-histidinol + phosphate</text>
        <dbReference type="Rhea" id="RHEA:14465"/>
        <dbReference type="ChEBI" id="CHEBI:15377"/>
        <dbReference type="ChEBI" id="CHEBI:43474"/>
        <dbReference type="ChEBI" id="CHEBI:57699"/>
        <dbReference type="ChEBI" id="CHEBI:57980"/>
        <dbReference type="EC" id="3.1.3.15"/>
    </reaction>
</comment>
<dbReference type="Gene3D" id="3.20.20.140">
    <property type="entry name" value="Metal-dependent hydrolases"/>
    <property type="match status" value="1"/>
</dbReference>
<dbReference type="GO" id="GO:0004401">
    <property type="term" value="F:histidinol-phosphatase activity"/>
    <property type="evidence" value="ECO:0007669"/>
    <property type="project" value="UniProtKB-UniRule"/>
</dbReference>
<keyword evidence="6 8" id="KW-0368">Histidine biosynthesis</keyword>
<dbReference type="PANTHER" id="PTHR21039:SF0">
    <property type="entry name" value="HISTIDINOL-PHOSPHATASE"/>
    <property type="match status" value="1"/>
</dbReference>
<dbReference type="EC" id="3.1.3.15" evidence="3 8"/>
<dbReference type="SUPFAM" id="SSF89550">
    <property type="entry name" value="PHP domain-like"/>
    <property type="match status" value="1"/>
</dbReference>
<comment type="caution">
    <text evidence="10">The sequence shown here is derived from an EMBL/GenBank/DDBJ whole genome shotgun (WGS) entry which is preliminary data.</text>
</comment>
<gene>
    <name evidence="10" type="ORF">H8698_03920</name>
</gene>
<evidence type="ECO:0000256" key="7">
    <source>
        <dbReference type="ARBA" id="ARBA00049158"/>
    </source>
</evidence>
<name>A0A926HU20_9FIRM</name>
<dbReference type="NCBIfam" id="TIGR01856">
    <property type="entry name" value="hisJ_fam"/>
    <property type="match status" value="1"/>
</dbReference>
<comment type="similarity">
    <text evidence="2 8">Belongs to the PHP hydrolase family. HisK subfamily.</text>
</comment>
<evidence type="ECO:0000259" key="9">
    <source>
        <dbReference type="Pfam" id="PF02811"/>
    </source>
</evidence>
<keyword evidence="4 8" id="KW-0028">Amino-acid biosynthesis</keyword>
<evidence type="ECO:0000313" key="11">
    <source>
        <dbReference type="Proteomes" id="UP000611762"/>
    </source>
</evidence>
<protein>
    <recommendedName>
        <fullName evidence="3 8">Histidinol-phosphatase</fullName>
        <shortName evidence="8">HolPase</shortName>
        <ecNumber evidence="3 8">3.1.3.15</ecNumber>
    </recommendedName>
</protein>
<evidence type="ECO:0000256" key="3">
    <source>
        <dbReference type="ARBA" id="ARBA00013085"/>
    </source>
</evidence>
<dbReference type="RefSeq" id="WP_249311251.1">
    <property type="nucleotide sequence ID" value="NZ_JACRSU010000001.1"/>
</dbReference>
<evidence type="ECO:0000256" key="6">
    <source>
        <dbReference type="ARBA" id="ARBA00023102"/>
    </source>
</evidence>
<evidence type="ECO:0000256" key="2">
    <source>
        <dbReference type="ARBA" id="ARBA00009152"/>
    </source>
</evidence>
<keyword evidence="5 8" id="KW-0378">Hydrolase</keyword>
<sequence length="272" mass="31110">MKLYDMHTHTNNSHDSKADIITQTKAQIAAGAAGFAVTDHCDVQFYERDHVFERIQNSVEDALAAQKRFSGQVEVLTGIEIGEGIWDEARAAKMCRAFDYDVVLSSVHAVRYPGLTAPFSTIDFGKLPRETLEQYIDQYYTDMIEMTEKLDFDVLPHITCPLRYVNRKYGRDIDFLTPYRDKVETVLKQIIERGIALEVNTAYANCTQECLPSYDILSLYKEKGGKFVTIGSDAHAPENAARLLFDAAEMLRQCGFTGYYYYKNRKPIFIRF</sequence>
<proteinExistence type="inferred from homology"/>
<dbReference type="GO" id="GO:0005737">
    <property type="term" value="C:cytoplasm"/>
    <property type="evidence" value="ECO:0007669"/>
    <property type="project" value="TreeGrafter"/>
</dbReference>
<evidence type="ECO:0000256" key="5">
    <source>
        <dbReference type="ARBA" id="ARBA00022801"/>
    </source>
</evidence>
<feature type="domain" description="PHP" evidence="9">
    <location>
        <begin position="5"/>
        <end position="202"/>
    </location>
</feature>
<organism evidence="10 11">
    <name type="scientific">Congzhengia minquanensis</name>
    <dbReference type="NCBI Taxonomy" id="2763657"/>
    <lineage>
        <taxon>Bacteria</taxon>
        <taxon>Bacillati</taxon>
        <taxon>Bacillota</taxon>
        <taxon>Clostridia</taxon>
        <taxon>Eubacteriales</taxon>
        <taxon>Oscillospiraceae</taxon>
        <taxon>Congzhengia</taxon>
    </lineage>
</organism>
<dbReference type="EMBL" id="JACRSU010000001">
    <property type="protein sequence ID" value="MBC8540122.1"/>
    <property type="molecule type" value="Genomic_DNA"/>
</dbReference>
<keyword evidence="11" id="KW-1185">Reference proteome</keyword>
<dbReference type="Pfam" id="PF02811">
    <property type="entry name" value="PHP"/>
    <property type="match status" value="1"/>
</dbReference>
<dbReference type="AlphaFoldDB" id="A0A926HU20"/>
<comment type="pathway">
    <text evidence="1 8">Amino-acid biosynthesis; L-histidine biosynthesis; L-histidine from 5-phospho-alpha-D-ribose 1-diphosphate: step 8/9.</text>
</comment>
<dbReference type="PANTHER" id="PTHR21039">
    <property type="entry name" value="HISTIDINOL PHOSPHATASE-RELATED"/>
    <property type="match status" value="1"/>
</dbReference>
<reference evidence="10" key="1">
    <citation type="submission" date="2020-08" db="EMBL/GenBank/DDBJ databases">
        <title>Genome public.</title>
        <authorList>
            <person name="Liu C."/>
            <person name="Sun Q."/>
        </authorList>
    </citation>
    <scope>NUCLEOTIDE SEQUENCE</scope>
    <source>
        <strain evidence="10">H8</strain>
    </source>
</reference>
<dbReference type="Proteomes" id="UP000611762">
    <property type="component" value="Unassembled WGS sequence"/>
</dbReference>
<accession>A0A926HU20</accession>
<evidence type="ECO:0000313" key="10">
    <source>
        <dbReference type="EMBL" id="MBC8540122.1"/>
    </source>
</evidence>
<dbReference type="InterPro" id="IPR010140">
    <property type="entry name" value="Histidinol_P_phosphatase_HisJ"/>
</dbReference>
<dbReference type="GO" id="GO:0000105">
    <property type="term" value="P:L-histidine biosynthetic process"/>
    <property type="evidence" value="ECO:0007669"/>
    <property type="project" value="UniProtKB-UniRule"/>
</dbReference>
<evidence type="ECO:0000256" key="1">
    <source>
        <dbReference type="ARBA" id="ARBA00004970"/>
    </source>
</evidence>
<dbReference type="InterPro" id="IPR016195">
    <property type="entry name" value="Pol/histidinol_Pase-like"/>
</dbReference>
<evidence type="ECO:0000256" key="8">
    <source>
        <dbReference type="RuleBase" id="RU366003"/>
    </source>
</evidence>
<evidence type="ECO:0000256" key="4">
    <source>
        <dbReference type="ARBA" id="ARBA00022605"/>
    </source>
</evidence>